<dbReference type="STRING" id="80876.SAMN05421779_103620"/>
<evidence type="ECO:0000313" key="10">
    <source>
        <dbReference type="EMBL" id="SIS78638.1"/>
    </source>
</evidence>
<dbReference type="PANTHER" id="PTHR22789:SF8">
    <property type="entry name" value="L-RIBULOSE-5-PHOSPHATE 4-EPIMERASE SGBE"/>
    <property type="match status" value="1"/>
</dbReference>
<dbReference type="Pfam" id="PF00596">
    <property type="entry name" value="Aldolase_II"/>
    <property type="match status" value="1"/>
</dbReference>
<sequence>MSQSPSHSGKIASIPSPWPDAETAAQGLVEIGLWVSERGWVPATAGNLSMRTASGAIAITRSGVDKGELVPADILLVDLDNPTTPGTSAETDLHLAAYRALPAVGAVLHTHSPTATLLSRRFAAAGKVTFQGYELQKGIAGVTTHEGALDLPIYANSQDIPALAVHVTETGGYQAAAHGFLLAGHGLYTWGKSLAEARRHLVALEFLMDCVLEEERR</sequence>
<comment type="catalytic activity">
    <reaction evidence="1">
        <text>L-ribulose 5-phosphate = D-xylulose 5-phosphate</text>
        <dbReference type="Rhea" id="RHEA:22368"/>
        <dbReference type="ChEBI" id="CHEBI:57737"/>
        <dbReference type="ChEBI" id="CHEBI:58226"/>
        <dbReference type="EC" id="5.1.3.4"/>
    </reaction>
</comment>
<dbReference type="AlphaFoldDB" id="A0A1N7LXQ8"/>
<comment type="cofactor">
    <cofactor evidence="8">
        <name>Zn(2+)</name>
        <dbReference type="ChEBI" id="CHEBI:29105"/>
    </cofactor>
    <text evidence="8">Binds 1 zinc ion per subunit.</text>
</comment>
<feature type="binding site" evidence="8">
    <location>
        <position position="109"/>
    </location>
    <ligand>
        <name>Zn(2+)</name>
        <dbReference type="ChEBI" id="CHEBI:29105"/>
    </ligand>
</feature>
<dbReference type="Proteomes" id="UP000185678">
    <property type="component" value="Unassembled WGS sequence"/>
</dbReference>
<dbReference type="InterPro" id="IPR001303">
    <property type="entry name" value="Aldolase_II/adducin_N"/>
</dbReference>
<comment type="catalytic activity">
    <reaction evidence="8">
        <text>5-(methylsulfanyl)-D-ribulose 1-phosphate = 5-methylsulfanyl-2,3-dioxopentyl phosphate + H2O</text>
        <dbReference type="Rhea" id="RHEA:15549"/>
        <dbReference type="ChEBI" id="CHEBI:15377"/>
        <dbReference type="ChEBI" id="CHEBI:58548"/>
        <dbReference type="ChEBI" id="CHEBI:58828"/>
        <dbReference type="EC" id="4.2.1.109"/>
    </reaction>
</comment>
<dbReference type="NCBIfam" id="NF006672">
    <property type="entry name" value="PRK09220.1"/>
    <property type="match status" value="1"/>
</dbReference>
<dbReference type="RefSeq" id="WP_245821396.1">
    <property type="nucleotide sequence ID" value="NZ_FTOA01000003.1"/>
</dbReference>
<keyword evidence="6 8" id="KW-0486">Methionine biosynthesis</keyword>
<dbReference type="PANTHER" id="PTHR22789">
    <property type="entry name" value="FUCULOSE PHOSPHATE ALDOLASE"/>
    <property type="match status" value="1"/>
</dbReference>
<dbReference type="HAMAP" id="MF_01677">
    <property type="entry name" value="Salvage_MtnB"/>
    <property type="match status" value="1"/>
</dbReference>
<keyword evidence="11" id="KW-1185">Reference proteome</keyword>
<dbReference type="GO" id="GO:0016832">
    <property type="term" value="F:aldehyde-lyase activity"/>
    <property type="evidence" value="ECO:0007669"/>
    <property type="project" value="TreeGrafter"/>
</dbReference>
<protein>
    <recommendedName>
        <fullName evidence="8">Methylthioribulose-1-phosphate dehydratase</fullName>
        <shortName evidence="8">MTRu-1-P dehydratase</shortName>
        <ecNumber evidence="8">4.2.1.109</ecNumber>
    </recommendedName>
</protein>
<dbReference type="NCBIfam" id="TIGR03328">
    <property type="entry name" value="salvage_mtnB"/>
    <property type="match status" value="1"/>
</dbReference>
<accession>A0A1N7LXQ8</accession>
<evidence type="ECO:0000256" key="8">
    <source>
        <dbReference type="HAMAP-Rule" id="MF_01677"/>
    </source>
</evidence>
<dbReference type="SUPFAM" id="SSF53639">
    <property type="entry name" value="AraD/HMP-PK domain-like"/>
    <property type="match status" value="1"/>
</dbReference>
<feature type="domain" description="Class II aldolase/adducin N-terminal" evidence="9">
    <location>
        <begin position="26"/>
        <end position="212"/>
    </location>
</feature>
<evidence type="ECO:0000256" key="1">
    <source>
        <dbReference type="ARBA" id="ARBA00001726"/>
    </source>
</evidence>
<keyword evidence="5 8" id="KW-0862">Zinc</keyword>
<evidence type="ECO:0000256" key="7">
    <source>
        <dbReference type="ARBA" id="ARBA00023239"/>
    </source>
</evidence>
<keyword evidence="3 8" id="KW-0028">Amino-acid biosynthesis</keyword>
<dbReference type="SMART" id="SM01007">
    <property type="entry name" value="Aldolase_II"/>
    <property type="match status" value="1"/>
</dbReference>
<evidence type="ECO:0000256" key="2">
    <source>
        <dbReference type="ARBA" id="ARBA00010037"/>
    </source>
</evidence>
<comment type="similarity">
    <text evidence="2">Belongs to the aldolase class II family. AraD/FucA subfamily.</text>
</comment>
<feature type="binding site" evidence="8">
    <location>
        <position position="111"/>
    </location>
    <ligand>
        <name>Zn(2+)</name>
        <dbReference type="ChEBI" id="CHEBI:29105"/>
    </ligand>
</feature>
<dbReference type="GO" id="GO:0008270">
    <property type="term" value="F:zinc ion binding"/>
    <property type="evidence" value="ECO:0007669"/>
    <property type="project" value="UniProtKB-UniRule"/>
</dbReference>
<dbReference type="UniPathway" id="UPA00904">
    <property type="reaction ID" value="UER00875"/>
</dbReference>
<reference evidence="10 11" key="1">
    <citation type="submission" date="2017-01" db="EMBL/GenBank/DDBJ databases">
        <authorList>
            <person name="Mah S.A."/>
            <person name="Swanson W.J."/>
            <person name="Moy G.W."/>
            <person name="Vacquier V.D."/>
        </authorList>
    </citation>
    <scope>NUCLEOTIDE SEQUENCE [LARGE SCALE GENOMIC DNA]</scope>
    <source>
        <strain evidence="10 11">DSM 11589</strain>
    </source>
</reference>
<dbReference type="InterPro" id="IPR050197">
    <property type="entry name" value="Aldolase_class_II_sugar_metab"/>
</dbReference>
<evidence type="ECO:0000256" key="4">
    <source>
        <dbReference type="ARBA" id="ARBA00022723"/>
    </source>
</evidence>
<dbReference type="InterPro" id="IPR017714">
    <property type="entry name" value="MethylthioRu-1-P_deHdtase_MtnB"/>
</dbReference>
<dbReference type="EMBL" id="FTOA01000003">
    <property type="protein sequence ID" value="SIS78638.1"/>
    <property type="molecule type" value="Genomic_DNA"/>
</dbReference>
<comment type="pathway">
    <text evidence="8">Amino-acid biosynthesis; L-methionine biosynthesis via salvage pathway; L-methionine from S-methyl-5-thio-alpha-D-ribose 1-phosphate: step 2/6.</text>
</comment>
<organism evidence="10 11">
    <name type="scientific">Insolitispirillum peregrinum</name>
    <dbReference type="NCBI Taxonomy" id="80876"/>
    <lineage>
        <taxon>Bacteria</taxon>
        <taxon>Pseudomonadati</taxon>
        <taxon>Pseudomonadota</taxon>
        <taxon>Alphaproteobacteria</taxon>
        <taxon>Rhodospirillales</taxon>
        <taxon>Novispirillaceae</taxon>
        <taxon>Insolitispirillum</taxon>
    </lineage>
</organism>
<dbReference type="GO" id="GO:0008742">
    <property type="term" value="F:L-ribulose-phosphate 4-epimerase activity"/>
    <property type="evidence" value="ECO:0007669"/>
    <property type="project" value="UniProtKB-EC"/>
</dbReference>
<evidence type="ECO:0000313" key="11">
    <source>
        <dbReference type="Proteomes" id="UP000185678"/>
    </source>
</evidence>
<name>A0A1N7LXQ8_9PROT</name>
<dbReference type="InterPro" id="IPR036409">
    <property type="entry name" value="Aldolase_II/adducin_N_sf"/>
</dbReference>
<evidence type="ECO:0000259" key="9">
    <source>
        <dbReference type="SMART" id="SM01007"/>
    </source>
</evidence>
<dbReference type="GO" id="GO:0005829">
    <property type="term" value="C:cytosol"/>
    <property type="evidence" value="ECO:0007669"/>
    <property type="project" value="TreeGrafter"/>
</dbReference>
<evidence type="ECO:0000256" key="6">
    <source>
        <dbReference type="ARBA" id="ARBA00023167"/>
    </source>
</evidence>
<keyword evidence="4 8" id="KW-0479">Metal-binding</keyword>
<comment type="similarity">
    <text evidence="8">Belongs to the aldolase class II family. MtnB subfamily.</text>
</comment>
<keyword evidence="7 8" id="KW-0456">Lyase</keyword>
<proteinExistence type="inferred from homology"/>
<dbReference type="GO" id="GO:0019509">
    <property type="term" value="P:L-methionine salvage from methylthioadenosine"/>
    <property type="evidence" value="ECO:0007669"/>
    <property type="project" value="UniProtKB-UniRule"/>
</dbReference>
<evidence type="ECO:0000256" key="5">
    <source>
        <dbReference type="ARBA" id="ARBA00022833"/>
    </source>
</evidence>
<dbReference type="GO" id="GO:0046570">
    <property type="term" value="F:methylthioribulose 1-phosphate dehydratase activity"/>
    <property type="evidence" value="ECO:0007669"/>
    <property type="project" value="UniProtKB-UniRule"/>
</dbReference>
<dbReference type="EC" id="4.2.1.109" evidence="8"/>
<evidence type="ECO:0000256" key="3">
    <source>
        <dbReference type="ARBA" id="ARBA00022605"/>
    </source>
</evidence>
<comment type="function">
    <text evidence="8">Catalyzes the dehydration of methylthioribulose-1-phosphate (MTRu-1-P) into 2,3-diketo-5-methylthiopentyl-1-phosphate (DK-MTP-1-P).</text>
</comment>
<gene>
    <name evidence="8" type="primary">mtnB</name>
    <name evidence="10" type="ORF">SAMN05421779_103620</name>
</gene>
<dbReference type="Gene3D" id="3.40.225.10">
    <property type="entry name" value="Class II aldolase/adducin N-terminal domain"/>
    <property type="match status" value="1"/>
</dbReference>
<dbReference type="GO" id="GO:0019323">
    <property type="term" value="P:pentose catabolic process"/>
    <property type="evidence" value="ECO:0007669"/>
    <property type="project" value="TreeGrafter"/>
</dbReference>